<dbReference type="Gene3D" id="1.20.120.550">
    <property type="entry name" value="Membrane associated eicosanoid/glutathione metabolism-like domain"/>
    <property type="match status" value="1"/>
</dbReference>
<reference evidence="18 19" key="1">
    <citation type="journal article" date="2024" name="bioRxiv">
        <title>A reference genome for Trichogramma kaykai: A tiny desert-dwelling parasitoid wasp with competing sex-ratio distorters.</title>
        <authorList>
            <person name="Culotta J."/>
            <person name="Lindsey A.R."/>
        </authorList>
    </citation>
    <scope>NUCLEOTIDE SEQUENCE [LARGE SCALE GENOMIC DNA]</scope>
    <source>
        <strain evidence="18 19">KSX58</strain>
    </source>
</reference>
<comment type="function">
    <text evidence="1">Conjugation of reduced glutathione to a wide number of exogenous and endogenous hydrophobic electrophiles.</text>
</comment>
<evidence type="ECO:0000256" key="12">
    <source>
        <dbReference type="ARBA" id="ARBA00023128"/>
    </source>
</evidence>
<dbReference type="SUPFAM" id="SSF161084">
    <property type="entry name" value="MAPEG domain-like"/>
    <property type="match status" value="1"/>
</dbReference>
<dbReference type="Proteomes" id="UP001627154">
    <property type="component" value="Unassembled WGS sequence"/>
</dbReference>
<evidence type="ECO:0000256" key="14">
    <source>
        <dbReference type="ARBA" id="ARBA00038540"/>
    </source>
</evidence>
<dbReference type="GO" id="GO:0005741">
    <property type="term" value="C:mitochondrial outer membrane"/>
    <property type="evidence" value="ECO:0007669"/>
    <property type="project" value="UniProtKB-SubCell"/>
</dbReference>
<protein>
    <recommendedName>
        <fullName evidence="15">Microsomal glutathione S-transferase 1</fullName>
        <ecNumber evidence="5">2.5.1.18</ecNumber>
    </recommendedName>
</protein>
<comment type="similarity">
    <text evidence="4">Belongs to the MAPEG family.</text>
</comment>
<evidence type="ECO:0000256" key="2">
    <source>
        <dbReference type="ARBA" id="ARBA00004294"/>
    </source>
</evidence>
<organism evidence="18 19">
    <name type="scientific">Trichogramma kaykai</name>
    <dbReference type="NCBI Taxonomy" id="54128"/>
    <lineage>
        <taxon>Eukaryota</taxon>
        <taxon>Metazoa</taxon>
        <taxon>Ecdysozoa</taxon>
        <taxon>Arthropoda</taxon>
        <taxon>Hexapoda</taxon>
        <taxon>Insecta</taxon>
        <taxon>Pterygota</taxon>
        <taxon>Neoptera</taxon>
        <taxon>Endopterygota</taxon>
        <taxon>Hymenoptera</taxon>
        <taxon>Apocrita</taxon>
        <taxon>Proctotrupomorpha</taxon>
        <taxon>Chalcidoidea</taxon>
        <taxon>Trichogrammatidae</taxon>
        <taxon>Trichogramma</taxon>
    </lineage>
</organism>
<evidence type="ECO:0000256" key="1">
    <source>
        <dbReference type="ARBA" id="ARBA00003701"/>
    </source>
</evidence>
<accession>A0ABD2WYD0</accession>
<proteinExistence type="inferred from homology"/>
<dbReference type="Pfam" id="PF01124">
    <property type="entry name" value="MAPEG"/>
    <property type="match status" value="1"/>
</dbReference>
<evidence type="ECO:0000256" key="9">
    <source>
        <dbReference type="ARBA" id="ARBA00022824"/>
    </source>
</evidence>
<comment type="subunit">
    <text evidence="14">Homotrimer; The trimer binds only one molecule of glutathione.</text>
</comment>
<evidence type="ECO:0000256" key="4">
    <source>
        <dbReference type="ARBA" id="ARBA00010459"/>
    </source>
</evidence>
<evidence type="ECO:0000256" key="7">
    <source>
        <dbReference type="ARBA" id="ARBA00022692"/>
    </source>
</evidence>
<keyword evidence="13 17" id="KW-0472">Membrane</keyword>
<evidence type="ECO:0000256" key="11">
    <source>
        <dbReference type="ARBA" id="ARBA00022990"/>
    </source>
</evidence>
<dbReference type="GO" id="GO:0005789">
    <property type="term" value="C:endoplasmic reticulum membrane"/>
    <property type="evidence" value="ECO:0007669"/>
    <property type="project" value="UniProtKB-SubCell"/>
</dbReference>
<keyword evidence="12" id="KW-0496">Mitochondrion</keyword>
<keyword evidence="11" id="KW-0007">Acetylation</keyword>
<comment type="catalytic activity">
    <reaction evidence="16">
        <text>RX + glutathione = an S-substituted glutathione + a halide anion + H(+)</text>
        <dbReference type="Rhea" id="RHEA:16437"/>
        <dbReference type="ChEBI" id="CHEBI:15378"/>
        <dbReference type="ChEBI" id="CHEBI:16042"/>
        <dbReference type="ChEBI" id="CHEBI:17792"/>
        <dbReference type="ChEBI" id="CHEBI:57925"/>
        <dbReference type="ChEBI" id="CHEBI:90779"/>
        <dbReference type="EC" id="2.5.1.18"/>
    </reaction>
    <physiologicalReaction direction="left-to-right" evidence="16">
        <dbReference type="Rhea" id="RHEA:16438"/>
    </physiologicalReaction>
</comment>
<evidence type="ECO:0000313" key="18">
    <source>
        <dbReference type="EMBL" id="KAL3398047.1"/>
    </source>
</evidence>
<dbReference type="InterPro" id="IPR001129">
    <property type="entry name" value="Membr-assoc_MAPEG"/>
</dbReference>
<feature type="transmembrane region" description="Helical" evidence="17">
    <location>
        <begin position="129"/>
        <end position="150"/>
    </location>
</feature>
<feature type="transmembrane region" description="Helical" evidence="17">
    <location>
        <begin position="12"/>
        <end position="34"/>
    </location>
</feature>
<sequence>MSVFLALQNNEVFRLFAWWSAALSVKMLCMAPLIGHQRFRKKIFLSQEDCTFIGRNAKVSVDDLDVERPRRAFLNDLENILPWFISTSVFLTTSPAPSLAMSLIRTFGISRVAHTVVYAVVPLPQPARAIAYFIGYTVIAYQSYLTLLYYS</sequence>
<evidence type="ECO:0000256" key="8">
    <source>
        <dbReference type="ARBA" id="ARBA00022787"/>
    </source>
</evidence>
<dbReference type="EC" id="2.5.1.18" evidence="5"/>
<evidence type="ECO:0000256" key="13">
    <source>
        <dbReference type="ARBA" id="ARBA00023136"/>
    </source>
</evidence>
<evidence type="ECO:0000256" key="6">
    <source>
        <dbReference type="ARBA" id="ARBA00022679"/>
    </source>
</evidence>
<keyword evidence="9" id="KW-0256">Endoplasmic reticulum</keyword>
<comment type="subcellular location">
    <subcellularLocation>
        <location evidence="3">Endoplasmic reticulum membrane</location>
        <topology evidence="3">Multi-pass membrane protein</topology>
    </subcellularLocation>
    <subcellularLocation>
        <location evidence="2">Mitochondrion outer membrane</location>
    </subcellularLocation>
</comment>
<keyword evidence="7 17" id="KW-0812">Transmembrane</keyword>
<gene>
    <name evidence="18" type="ORF">TKK_008270</name>
</gene>
<keyword evidence="10 17" id="KW-1133">Transmembrane helix</keyword>
<dbReference type="EMBL" id="JBJJXI010000060">
    <property type="protein sequence ID" value="KAL3398047.1"/>
    <property type="molecule type" value="Genomic_DNA"/>
</dbReference>
<evidence type="ECO:0000256" key="10">
    <source>
        <dbReference type="ARBA" id="ARBA00022989"/>
    </source>
</evidence>
<keyword evidence="6" id="KW-0808">Transferase</keyword>
<comment type="caution">
    <text evidence="18">The sequence shown here is derived from an EMBL/GenBank/DDBJ whole genome shotgun (WGS) entry which is preliminary data.</text>
</comment>
<evidence type="ECO:0000313" key="19">
    <source>
        <dbReference type="Proteomes" id="UP001627154"/>
    </source>
</evidence>
<dbReference type="InterPro" id="IPR023352">
    <property type="entry name" value="MAPEG-like_dom_sf"/>
</dbReference>
<dbReference type="FunFam" id="1.20.120.550:FF:000002">
    <property type="entry name" value="Microsomal glutathione S-transferase 1"/>
    <property type="match status" value="1"/>
</dbReference>
<feature type="transmembrane region" description="Helical" evidence="17">
    <location>
        <begin position="80"/>
        <end position="104"/>
    </location>
</feature>
<evidence type="ECO:0000256" key="5">
    <source>
        <dbReference type="ARBA" id="ARBA00012452"/>
    </source>
</evidence>
<dbReference type="GO" id="GO:0004364">
    <property type="term" value="F:glutathione transferase activity"/>
    <property type="evidence" value="ECO:0007669"/>
    <property type="project" value="UniProtKB-EC"/>
</dbReference>
<dbReference type="PANTHER" id="PTHR10689">
    <property type="entry name" value="MICROSOMAL GLUTATHIONE S-TRANSFERASE 1"/>
    <property type="match status" value="1"/>
</dbReference>
<dbReference type="InterPro" id="IPR040162">
    <property type="entry name" value="MGST1-like"/>
</dbReference>
<evidence type="ECO:0000256" key="15">
    <source>
        <dbReference type="ARBA" id="ARBA00039397"/>
    </source>
</evidence>
<dbReference type="PANTHER" id="PTHR10689:SF6">
    <property type="entry name" value="MICROSOMAL GLUTATHIONE S-TRANSFERASE 1"/>
    <property type="match status" value="1"/>
</dbReference>
<dbReference type="AlphaFoldDB" id="A0ABD2WYD0"/>
<keyword evidence="8" id="KW-1000">Mitochondrion outer membrane</keyword>
<evidence type="ECO:0000256" key="17">
    <source>
        <dbReference type="SAM" id="Phobius"/>
    </source>
</evidence>
<name>A0ABD2WYD0_9HYME</name>
<evidence type="ECO:0000256" key="16">
    <source>
        <dbReference type="ARBA" id="ARBA00049385"/>
    </source>
</evidence>
<evidence type="ECO:0000256" key="3">
    <source>
        <dbReference type="ARBA" id="ARBA00004477"/>
    </source>
</evidence>
<keyword evidence="19" id="KW-1185">Reference proteome</keyword>